<accession>A0A9D2CF69</accession>
<feature type="transmembrane region" description="Helical" evidence="1">
    <location>
        <begin position="36"/>
        <end position="58"/>
    </location>
</feature>
<evidence type="ECO:0000256" key="1">
    <source>
        <dbReference type="SAM" id="Phobius"/>
    </source>
</evidence>
<dbReference type="EMBL" id="DXCO01000005">
    <property type="protein sequence ID" value="HIY77549.1"/>
    <property type="molecule type" value="Genomic_DNA"/>
</dbReference>
<keyword evidence="1" id="KW-1133">Transmembrane helix</keyword>
<feature type="transmembrane region" description="Helical" evidence="1">
    <location>
        <begin position="146"/>
        <end position="167"/>
    </location>
</feature>
<comment type="caution">
    <text evidence="3">The sequence shown here is derived from an EMBL/GenBank/DDBJ whole genome shotgun (WGS) entry which is preliminary data.</text>
</comment>
<dbReference type="GO" id="GO:0005886">
    <property type="term" value="C:plasma membrane"/>
    <property type="evidence" value="ECO:0007669"/>
    <property type="project" value="TreeGrafter"/>
</dbReference>
<evidence type="ECO:0000259" key="2">
    <source>
        <dbReference type="Pfam" id="PF07670"/>
    </source>
</evidence>
<protein>
    <recommendedName>
        <fullName evidence="2">Nucleoside transporter/FeoB GTPase Gate domain-containing protein</fullName>
    </recommendedName>
</protein>
<proteinExistence type="predicted"/>
<dbReference type="InterPro" id="IPR052549">
    <property type="entry name" value="SpmB"/>
</dbReference>
<feature type="transmembrane region" description="Helical" evidence="1">
    <location>
        <begin position="6"/>
        <end position="24"/>
    </location>
</feature>
<feature type="domain" description="Nucleoside transporter/FeoB GTPase Gate" evidence="2">
    <location>
        <begin position="41"/>
        <end position="137"/>
    </location>
</feature>
<dbReference type="Proteomes" id="UP000824135">
    <property type="component" value="Unassembled WGS sequence"/>
</dbReference>
<dbReference type="PANTHER" id="PTHR35793:SF2">
    <property type="entry name" value="INNER MEMBRANE PROTEIN YJIG"/>
    <property type="match status" value="1"/>
</dbReference>
<reference evidence="3" key="2">
    <citation type="submission" date="2021-04" db="EMBL/GenBank/DDBJ databases">
        <authorList>
            <person name="Gilroy R."/>
        </authorList>
    </citation>
    <scope>NUCLEOTIDE SEQUENCE</scope>
    <source>
        <strain evidence="3">CHK199-9574</strain>
    </source>
</reference>
<evidence type="ECO:0000313" key="3">
    <source>
        <dbReference type="EMBL" id="HIY77549.1"/>
    </source>
</evidence>
<dbReference type="AlphaFoldDB" id="A0A9D2CF69"/>
<gene>
    <name evidence="3" type="ORF">H9728_00740</name>
</gene>
<keyword evidence="1" id="KW-0472">Membrane</keyword>
<sequence length="170" mass="17827">MTWAAYILPVAFIGVILIAALRKVRVYDSFAEGIKGAIPLVLSLFPYIAAILILTELFDASGLSDRLNEALSPAFSFLGIPPEISRLVLLKPFSGSGSTAVLSEIFAKYGADSYISRCAAVVYASGETVFYVSAVYFAGSKNKAPAGAVVIALAANLVAVAIGCLVCRIL</sequence>
<dbReference type="InterPro" id="IPR011642">
    <property type="entry name" value="Gate_dom"/>
</dbReference>
<name>A0A9D2CF69_9FIRM</name>
<organism evidence="3 4">
    <name type="scientific">Candidatus Borkfalkia excrementavium</name>
    <dbReference type="NCBI Taxonomy" id="2838505"/>
    <lineage>
        <taxon>Bacteria</taxon>
        <taxon>Bacillati</taxon>
        <taxon>Bacillota</taxon>
        <taxon>Clostridia</taxon>
        <taxon>Christensenellales</taxon>
        <taxon>Christensenellaceae</taxon>
        <taxon>Candidatus Borkfalkia</taxon>
    </lineage>
</organism>
<reference evidence="3" key="1">
    <citation type="journal article" date="2021" name="PeerJ">
        <title>Extensive microbial diversity within the chicken gut microbiome revealed by metagenomics and culture.</title>
        <authorList>
            <person name="Gilroy R."/>
            <person name="Ravi A."/>
            <person name="Getino M."/>
            <person name="Pursley I."/>
            <person name="Horton D.L."/>
            <person name="Alikhan N.F."/>
            <person name="Baker D."/>
            <person name="Gharbi K."/>
            <person name="Hall N."/>
            <person name="Watson M."/>
            <person name="Adriaenssens E.M."/>
            <person name="Foster-Nyarko E."/>
            <person name="Jarju S."/>
            <person name="Secka A."/>
            <person name="Antonio M."/>
            <person name="Oren A."/>
            <person name="Chaudhuri R.R."/>
            <person name="La Ragione R."/>
            <person name="Hildebrand F."/>
            <person name="Pallen M.J."/>
        </authorList>
    </citation>
    <scope>NUCLEOTIDE SEQUENCE</scope>
    <source>
        <strain evidence="3">CHK199-9574</strain>
    </source>
</reference>
<evidence type="ECO:0000313" key="4">
    <source>
        <dbReference type="Proteomes" id="UP000824135"/>
    </source>
</evidence>
<dbReference type="PANTHER" id="PTHR35793">
    <property type="entry name" value="INNER MEMBRANE PROTEIN YJIG"/>
    <property type="match status" value="1"/>
</dbReference>
<dbReference type="Pfam" id="PF07670">
    <property type="entry name" value="Gate"/>
    <property type="match status" value="1"/>
</dbReference>
<keyword evidence="1" id="KW-0812">Transmembrane</keyword>